<reference evidence="2 3" key="1">
    <citation type="submission" date="2018-04" db="EMBL/GenBank/DDBJ databases">
        <title>The genome of golden apple snail Pomacea canaliculata provides insight into stress tolerance and invasive adaptation.</title>
        <authorList>
            <person name="Liu C."/>
            <person name="Liu B."/>
            <person name="Ren Y."/>
            <person name="Zhang Y."/>
            <person name="Wang H."/>
            <person name="Li S."/>
            <person name="Jiang F."/>
            <person name="Yin L."/>
            <person name="Zhang G."/>
            <person name="Qian W."/>
            <person name="Fan W."/>
        </authorList>
    </citation>
    <scope>NUCLEOTIDE SEQUENCE [LARGE SCALE GENOMIC DNA]</scope>
    <source>
        <strain evidence="2">SZHN2017</strain>
        <tissue evidence="2">Muscle</tissue>
    </source>
</reference>
<proteinExistence type="predicted"/>
<dbReference type="Proteomes" id="UP000245119">
    <property type="component" value="Linkage Group LG3"/>
</dbReference>
<keyword evidence="3" id="KW-1185">Reference proteome</keyword>
<evidence type="ECO:0000256" key="1">
    <source>
        <dbReference type="SAM" id="MobiDB-lite"/>
    </source>
</evidence>
<evidence type="ECO:0000313" key="3">
    <source>
        <dbReference type="Proteomes" id="UP000245119"/>
    </source>
</evidence>
<comment type="caution">
    <text evidence="2">The sequence shown here is derived from an EMBL/GenBank/DDBJ whole genome shotgun (WGS) entry which is preliminary data.</text>
</comment>
<evidence type="ECO:0000313" key="2">
    <source>
        <dbReference type="EMBL" id="PVD33417.1"/>
    </source>
</evidence>
<accession>A0A2T7PJ34</accession>
<name>A0A2T7PJ34_POMCA</name>
<dbReference type="EMBL" id="PZQS01000003">
    <property type="protein sequence ID" value="PVD33417.1"/>
    <property type="molecule type" value="Genomic_DNA"/>
</dbReference>
<organism evidence="2 3">
    <name type="scientific">Pomacea canaliculata</name>
    <name type="common">Golden apple snail</name>
    <dbReference type="NCBI Taxonomy" id="400727"/>
    <lineage>
        <taxon>Eukaryota</taxon>
        <taxon>Metazoa</taxon>
        <taxon>Spiralia</taxon>
        <taxon>Lophotrochozoa</taxon>
        <taxon>Mollusca</taxon>
        <taxon>Gastropoda</taxon>
        <taxon>Caenogastropoda</taxon>
        <taxon>Architaenioglossa</taxon>
        <taxon>Ampullarioidea</taxon>
        <taxon>Ampullariidae</taxon>
        <taxon>Pomacea</taxon>
    </lineage>
</organism>
<dbReference type="AlphaFoldDB" id="A0A2T7PJ34"/>
<protein>
    <submittedName>
        <fullName evidence="2">Uncharacterized protein</fullName>
    </submittedName>
</protein>
<sequence>MELLSQHAPGPLVTANIAGAPTAISNQAPVAGIIPQGVEGCERVRDKKNNNKNGRGVGEGEEVAPSITESDLETAGVGWAGGGGV</sequence>
<feature type="region of interest" description="Disordered" evidence="1">
    <location>
        <begin position="46"/>
        <end position="85"/>
    </location>
</feature>
<gene>
    <name evidence="2" type="ORF">C0Q70_04673</name>
</gene>